<reference evidence="1 2" key="1">
    <citation type="journal article" date="2012" name="Environ. Microbiol.">
        <title>The genome sequence of Desulfatibacillum alkenivorans AK-01: a blueprint for anaerobic alkane oxidation.</title>
        <authorList>
            <person name="Callaghan A.V."/>
            <person name="Morris B.E."/>
            <person name="Pereira I.A."/>
            <person name="McInerney M.J."/>
            <person name="Austin R.N."/>
            <person name="Groves J.T."/>
            <person name="Kukor J.J."/>
            <person name="Suflita J.M."/>
            <person name="Young L.Y."/>
            <person name="Zylstra G.J."/>
            <person name="Wawrik B."/>
        </authorList>
    </citation>
    <scope>NUCLEOTIDE SEQUENCE [LARGE SCALE GENOMIC DNA]</scope>
    <source>
        <strain evidence="1 2">AK-01</strain>
    </source>
</reference>
<sequence length="170" mass="19152">MLFLFLGGVFQVYAEDPKQEALDLLAEAHGEECRVCRERLQAKAFEILDHVYYPDLEIAADGACVFVKSESENQLVLTCRGEEKIDDPNYPLVTFLFHTQDKHLVGIDPKDYTLDAAAQTVNQAPANARFQGKIQILAYPYGDGDAFNFYPSANHLQVHCKLMEVKIPVE</sequence>
<accession>B8FD98</accession>
<gene>
    <name evidence="1" type="ordered locus">Dalk_4852</name>
</gene>
<dbReference type="Proteomes" id="UP000000739">
    <property type="component" value="Chromosome"/>
</dbReference>
<evidence type="ECO:0000313" key="1">
    <source>
        <dbReference type="EMBL" id="ACL06529.1"/>
    </source>
</evidence>
<name>B8FD98_DESAL</name>
<dbReference type="HOGENOM" id="CLU_1568179_0_0_7"/>
<evidence type="ECO:0000313" key="2">
    <source>
        <dbReference type="Proteomes" id="UP000000739"/>
    </source>
</evidence>
<protein>
    <submittedName>
        <fullName evidence="1">Uncharacterized protein</fullName>
    </submittedName>
</protein>
<dbReference type="AlphaFoldDB" id="B8FD98"/>
<proteinExistence type="predicted"/>
<keyword evidence="2" id="KW-1185">Reference proteome</keyword>
<dbReference type="KEGG" id="dal:Dalk_4852"/>
<dbReference type="EMBL" id="CP001322">
    <property type="protein sequence ID" value="ACL06529.1"/>
    <property type="molecule type" value="Genomic_DNA"/>
</dbReference>
<organism evidence="1 2">
    <name type="scientific">Desulfatibacillum aliphaticivorans</name>
    <dbReference type="NCBI Taxonomy" id="218208"/>
    <lineage>
        <taxon>Bacteria</taxon>
        <taxon>Pseudomonadati</taxon>
        <taxon>Thermodesulfobacteriota</taxon>
        <taxon>Desulfobacteria</taxon>
        <taxon>Desulfobacterales</taxon>
        <taxon>Desulfatibacillaceae</taxon>
        <taxon>Desulfatibacillum</taxon>
    </lineage>
</organism>